<reference evidence="3 5" key="1">
    <citation type="journal article" date="2024" name="Plant J.">
        <title>Genome sequences and population genomics reveal climatic adaptation and genomic divergence between two closely related sweetgum species.</title>
        <authorList>
            <person name="Xu W.Q."/>
            <person name="Ren C.Q."/>
            <person name="Zhang X.Y."/>
            <person name="Comes H.P."/>
            <person name="Liu X.H."/>
            <person name="Li Y.G."/>
            <person name="Kettle C.J."/>
            <person name="Jalonen R."/>
            <person name="Gaisberger H."/>
            <person name="Ma Y.Z."/>
            <person name="Qiu Y.X."/>
        </authorList>
    </citation>
    <scope>NUCLEOTIDE SEQUENCE [LARGE SCALE GENOMIC DNA]</scope>
    <source>
        <strain evidence="3">Hangzhou</strain>
    </source>
</reference>
<accession>A0AAP0RJI3</accession>
<organism evidence="3 5">
    <name type="scientific">Liquidambar formosana</name>
    <name type="common">Formosan gum</name>
    <dbReference type="NCBI Taxonomy" id="63359"/>
    <lineage>
        <taxon>Eukaryota</taxon>
        <taxon>Viridiplantae</taxon>
        <taxon>Streptophyta</taxon>
        <taxon>Embryophyta</taxon>
        <taxon>Tracheophyta</taxon>
        <taxon>Spermatophyta</taxon>
        <taxon>Magnoliopsida</taxon>
        <taxon>eudicotyledons</taxon>
        <taxon>Gunneridae</taxon>
        <taxon>Pentapetalae</taxon>
        <taxon>Saxifragales</taxon>
        <taxon>Altingiaceae</taxon>
        <taxon>Liquidambar</taxon>
    </lineage>
</organism>
<gene>
    <name evidence="3" type="ORF">L1049_012902</name>
    <name evidence="4" type="ORF">L1049_013240</name>
</gene>
<evidence type="ECO:0000256" key="1">
    <source>
        <dbReference type="SAM" id="MobiDB-lite"/>
    </source>
</evidence>
<dbReference type="Proteomes" id="UP001415857">
    <property type="component" value="Unassembled WGS sequence"/>
</dbReference>
<proteinExistence type="predicted"/>
<reference evidence="3" key="2">
    <citation type="submission" date="2024-04" db="EMBL/GenBank/DDBJ databases">
        <authorList>
            <person name="Xu W."/>
            <person name="Ren C."/>
        </authorList>
    </citation>
    <scope>NUCLEOTIDE SEQUENCE</scope>
    <source>
        <strain evidence="3">Hangzhou</strain>
        <tissue evidence="3">Leaves</tissue>
    </source>
</reference>
<dbReference type="PROSITE" id="PS50090">
    <property type="entry name" value="MYB_LIKE"/>
    <property type="match status" value="1"/>
</dbReference>
<feature type="region of interest" description="Disordered" evidence="1">
    <location>
        <begin position="1"/>
        <end position="42"/>
    </location>
</feature>
<feature type="domain" description="Myb-like" evidence="2">
    <location>
        <begin position="49"/>
        <end position="105"/>
    </location>
</feature>
<name>A0AAP0RJI3_LIQFO</name>
<evidence type="ECO:0000313" key="3">
    <source>
        <dbReference type="EMBL" id="KAK9279224.1"/>
    </source>
</evidence>
<evidence type="ECO:0000259" key="2">
    <source>
        <dbReference type="PROSITE" id="PS50090"/>
    </source>
</evidence>
<dbReference type="InterPro" id="IPR001005">
    <property type="entry name" value="SANT/Myb"/>
</dbReference>
<dbReference type="PANTHER" id="PTHR33492">
    <property type="entry name" value="OSJNBA0043A12.37 PROTEIN-RELATED"/>
    <property type="match status" value="1"/>
</dbReference>
<dbReference type="InterPro" id="IPR044822">
    <property type="entry name" value="Myb_DNA-bind_4"/>
</dbReference>
<dbReference type="EMBL" id="JBBPBK010000008">
    <property type="protein sequence ID" value="KAK9279561.1"/>
    <property type="molecule type" value="Genomic_DNA"/>
</dbReference>
<dbReference type="EMBL" id="JBBPBK010000008">
    <property type="protein sequence ID" value="KAK9279224.1"/>
    <property type="molecule type" value="Genomic_DNA"/>
</dbReference>
<sequence length="288" mass="33402">MEETQKFNDLENFQSPGKEDIECEMEQGDSRQSRVSGSRRTRSQVAPEWTVNDALILVNEIAAVEGECLKALSSFQKWKIIAENCTALDVVRTLNQCRRKWDSLRAEYNRIKQWESQSRSESFWALESEMRKEFGLPENFDMELFNAIHDLLRAQGDRSDTDPDTDPEAEGEMLDVLAETGSKKQRRRLLPRKRRIEEKEKNNVDENETSWEEKEQMMARKLRENAELIHAILKGKLTENADYSSADSKKGEAFQTDFTRRQGDKLISCFGDLVNTLEQFCDLVRECG</sequence>
<protein>
    <recommendedName>
        <fullName evidence="2">Myb-like domain-containing protein</fullName>
    </recommendedName>
</protein>
<comment type="caution">
    <text evidence="3">The sequence shown here is derived from an EMBL/GenBank/DDBJ whole genome shotgun (WGS) entry which is preliminary data.</text>
</comment>
<dbReference type="Gene3D" id="1.10.10.60">
    <property type="entry name" value="Homeodomain-like"/>
    <property type="match status" value="1"/>
</dbReference>
<keyword evidence="5" id="KW-1185">Reference proteome</keyword>
<dbReference type="Pfam" id="PF13837">
    <property type="entry name" value="Myb_DNA-bind_4"/>
    <property type="match status" value="1"/>
</dbReference>
<evidence type="ECO:0000313" key="5">
    <source>
        <dbReference type="Proteomes" id="UP001415857"/>
    </source>
</evidence>
<dbReference type="AlphaFoldDB" id="A0AAP0RJI3"/>
<dbReference type="PANTHER" id="PTHR33492:SF4">
    <property type="entry name" value="OS02G0174300 PROTEIN"/>
    <property type="match status" value="1"/>
</dbReference>
<evidence type="ECO:0000313" key="4">
    <source>
        <dbReference type="EMBL" id="KAK9279561.1"/>
    </source>
</evidence>